<evidence type="ECO:0000256" key="9">
    <source>
        <dbReference type="ARBA" id="ARBA00022968"/>
    </source>
</evidence>
<evidence type="ECO:0000256" key="11">
    <source>
        <dbReference type="ARBA" id="ARBA00023136"/>
    </source>
</evidence>
<dbReference type="EMBL" id="FN648863">
    <property type="protein sequence ID" value="CBN74991.1"/>
    <property type="molecule type" value="Genomic_DNA"/>
</dbReference>
<keyword evidence="7" id="KW-0812">Transmembrane</keyword>
<gene>
    <name evidence="14" type="primary">ALG5</name>
    <name evidence="14" type="ORF">Esi_0064_0013</name>
</gene>
<protein>
    <recommendedName>
        <fullName evidence="4">dolichyl-phosphate beta-glucosyltransferase</fullName>
        <ecNumber evidence="4">2.4.1.117</ecNumber>
    </recommendedName>
</protein>
<dbReference type="InterPro" id="IPR035518">
    <property type="entry name" value="DPG_synthase"/>
</dbReference>
<dbReference type="AlphaFoldDB" id="D8LR86"/>
<evidence type="ECO:0000256" key="12">
    <source>
        <dbReference type="ARBA" id="ARBA00045097"/>
    </source>
</evidence>
<accession>D8LR86</accession>
<organism evidence="14 15">
    <name type="scientific">Ectocarpus siliculosus</name>
    <name type="common">Brown alga</name>
    <name type="synonym">Conferva siliculosa</name>
    <dbReference type="NCBI Taxonomy" id="2880"/>
    <lineage>
        <taxon>Eukaryota</taxon>
        <taxon>Sar</taxon>
        <taxon>Stramenopiles</taxon>
        <taxon>Ochrophyta</taxon>
        <taxon>PX clade</taxon>
        <taxon>Phaeophyceae</taxon>
        <taxon>Ectocarpales</taxon>
        <taxon>Ectocarpaceae</taxon>
        <taxon>Ectocarpus</taxon>
    </lineage>
</organism>
<dbReference type="Proteomes" id="UP000002630">
    <property type="component" value="Linkage Group LG16"/>
</dbReference>
<evidence type="ECO:0000256" key="10">
    <source>
        <dbReference type="ARBA" id="ARBA00022989"/>
    </source>
</evidence>
<dbReference type="Gene3D" id="3.90.550.10">
    <property type="entry name" value="Spore Coat Polysaccharide Biosynthesis Protein SpsA, Chain A"/>
    <property type="match status" value="1"/>
</dbReference>
<dbReference type="STRING" id="2880.D8LR86"/>
<dbReference type="PANTHER" id="PTHR10859">
    <property type="entry name" value="GLYCOSYL TRANSFERASE"/>
    <property type="match status" value="1"/>
</dbReference>
<dbReference type="PANTHER" id="PTHR10859:SF91">
    <property type="entry name" value="DOLICHYL-PHOSPHATE BETA-GLUCOSYLTRANSFERASE"/>
    <property type="match status" value="1"/>
</dbReference>
<keyword evidence="8" id="KW-0256">Endoplasmic reticulum</keyword>
<reference evidence="14 15" key="1">
    <citation type="journal article" date="2010" name="Nature">
        <title>The Ectocarpus genome and the independent evolution of multicellularity in brown algae.</title>
        <authorList>
            <person name="Cock J.M."/>
            <person name="Sterck L."/>
            <person name="Rouze P."/>
            <person name="Scornet D."/>
            <person name="Allen A.E."/>
            <person name="Amoutzias G."/>
            <person name="Anthouard V."/>
            <person name="Artiguenave F."/>
            <person name="Aury J.M."/>
            <person name="Badger J.H."/>
            <person name="Beszteri B."/>
            <person name="Billiau K."/>
            <person name="Bonnet E."/>
            <person name="Bothwell J.H."/>
            <person name="Bowler C."/>
            <person name="Boyen C."/>
            <person name="Brownlee C."/>
            <person name="Carrano C.J."/>
            <person name="Charrier B."/>
            <person name="Cho G.Y."/>
            <person name="Coelho S.M."/>
            <person name="Collen J."/>
            <person name="Corre E."/>
            <person name="Da Silva C."/>
            <person name="Delage L."/>
            <person name="Delaroque N."/>
            <person name="Dittami S.M."/>
            <person name="Doulbeau S."/>
            <person name="Elias M."/>
            <person name="Farnham G."/>
            <person name="Gachon C.M."/>
            <person name="Gschloessl B."/>
            <person name="Heesch S."/>
            <person name="Jabbari K."/>
            <person name="Jubin C."/>
            <person name="Kawai H."/>
            <person name="Kimura K."/>
            <person name="Kloareg B."/>
            <person name="Kupper F.C."/>
            <person name="Lang D."/>
            <person name="Le Bail A."/>
            <person name="Leblanc C."/>
            <person name="Lerouge P."/>
            <person name="Lohr M."/>
            <person name="Lopez P.J."/>
            <person name="Martens C."/>
            <person name="Maumus F."/>
            <person name="Michel G."/>
            <person name="Miranda-Saavedra D."/>
            <person name="Morales J."/>
            <person name="Moreau H."/>
            <person name="Motomura T."/>
            <person name="Nagasato C."/>
            <person name="Napoli C.A."/>
            <person name="Nelson D.R."/>
            <person name="Nyvall-Collen P."/>
            <person name="Peters A.F."/>
            <person name="Pommier C."/>
            <person name="Potin P."/>
            <person name="Poulain J."/>
            <person name="Quesneville H."/>
            <person name="Read B."/>
            <person name="Rensing S.A."/>
            <person name="Ritter A."/>
            <person name="Rousvoal S."/>
            <person name="Samanta M."/>
            <person name="Samson G."/>
            <person name="Schroeder D.C."/>
            <person name="Segurens B."/>
            <person name="Strittmatter M."/>
            <person name="Tonon T."/>
            <person name="Tregear J.W."/>
            <person name="Valentin K."/>
            <person name="von Dassow P."/>
            <person name="Yamagishi T."/>
            <person name="Van de Peer Y."/>
            <person name="Wincker P."/>
        </authorList>
    </citation>
    <scope>NUCLEOTIDE SEQUENCE [LARGE SCALE GENOMIC DNA]</scope>
    <source>
        <strain evidence="15">Ec32 / CCAP1310/4</strain>
    </source>
</reference>
<comment type="similarity">
    <text evidence="3">Belongs to the glycosyltransferase 2 family.</text>
</comment>
<comment type="pathway">
    <text evidence="2">Protein modification; protein glycosylation.</text>
</comment>
<evidence type="ECO:0000313" key="15">
    <source>
        <dbReference type="Proteomes" id="UP000002630"/>
    </source>
</evidence>
<evidence type="ECO:0000256" key="1">
    <source>
        <dbReference type="ARBA" id="ARBA00004389"/>
    </source>
</evidence>
<evidence type="ECO:0000256" key="5">
    <source>
        <dbReference type="ARBA" id="ARBA00022676"/>
    </source>
</evidence>
<evidence type="ECO:0000256" key="3">
    <source>
        <dbReference type="ARBA" id="ARBA00006739"/>
    </source>
</evidence>
<evidence type="ECO:0000313" key="14">
    <source>
        <dbReference type="EMBL" id="CBN74991.1"/>
    </source>
</evidence>
<sequence>MLILPPGLTPANAALGALGLVAAPALAWFVQPLVSARAHRRRSFESEDYFWGVGPGGERSNKEAFPVCGDPPSKTLSVIVPAHNEEDRLPGMLKDTFTYLNTRRKTADSSFTYEVIVVDDGSTDGTAAEVYRWVERLGTDVVRLLTLKENQGKGAAVGKGMLRMRGEYGLMVDADAATEIQDLDRLLIRMRDVEMTGVGAGVRGAAVGERGSGKKHGLVVGSRAHMEGEAVAKRALHRTVLMFVFHWCVSILCTRTIKDTQCGFKLFTRDTAAVVFSSLHLQRWAFDIELIYICQLMGVPMAEVAVNWHEVPGSKLIRSKLDIITTSATMLRDMMCVRLCYVLGVWAVAEQPSGEGKKRR</sequence>
<dbReference type="eggNOG" id="KOG2977">
    <property type="taxonomic scope" value="Eukaryota"/>
</dbReference>
<dbReference type="OrthoDB" id="3784at2759"/>
<evidence type="ECO:0000256" key="8">
    <source>
        <dbReference type="ARBA" id="ARBA00022824"/>
    </source>
</evidence>
<keyword evidence="10" id="KW-1133">Transmembrane helix</keyword>
<evidence type="ECO:0000256" key="2">
    <source>
        <dbReference type="ARBA" id="ARBA00004922"/>
    </source>
</evidence>
<keyword evidence="5 14" id="KW-0328">Glycosyltransferase</keyword>
<keyword evidence="11" id="KW-0472">Membrane</keyword>
<dbReference type="InterPro" id="IPR029044">
    <property type="entry name" value="Nucleotide-diphossugar_trans"/>
</dbReference>
<dbReference type="InterPro" id="IPR001173">
    <property type="entry name" value="Glyco_trans_2-like"/>
</dbReference>
<evidence type="ECO:0000256" key="4">
    <source>
        <dbReference type="ARBA" id="ARBA00012583"/>
    </source>
</evidence>
<dbReference type="InParanoid" id="D8LR86"/>
<dbReference type="GO" id="GO:0006487">
    <property type="term" value="P:protein N-linked glycosylation"/>
    <property type="evidence" value="ECO:0007669"/>
    <property type="project" value="TreeGrafter"/>
</dbReference>
<dbReference type="OMA" id="PQPLPCW"/>
<name>D8LR86_ECTSI</name>
<dbReference type="GO" id="GO:0005789">
    <property type="term" value="C:endoplasmic reticulum membrane"/>
    <property type="evidence" value="ECO:0007669"/>
    <property type="project" value="UniProtKB-SubCell"/>
</dbReference>
<keyword evidence="9" id="KW-0735">Signal-anchor</keyword>
<dbReference type="CDD" id="cd04188">
    <property type="entry name" value="DPG_synthase"/>
    <property type="match status" value="1"/>
</dbReference>
<dbReference type="GO" id="GO:0004581">
    <property type="term" value="F:dolichyl-phosphate beta-glucosyltransferase activity"/>
    <property type="evidence" value="ECO:0007669"/>
    <property type="project" value="UniProtKB-EC"/>
</dbReference>
<dbReference type="Pfam" id="PF00535">
    <property type="entry name" value="Glycos_transf_2"/>
    <property type="match status" value="1"/>
</dbReference>
<evidence type="ECO:0000259" key="13">
    <source>
        <dbReference type="Pfam" id="PF00535"/>
    </source>
</evidence>
<keyword evidence="15" id="KW-1185">Reference proteome</keyword>
<proteinExistence type="inferred from homology"/>
<keyword evidence="6 14" id="KW-0808">Transferase</keyword>
<evidence type="ECO:0000256" key="6">
    <source>
        <dbReference type="ARBA" id="ARBA00022679"/>
    </source>
</evidence>
<dbReference type="EMBL" id="FN649741">
    <property type="protein sequence ID" value="CBN74991.1"/>
    <property type="molecule type" value="Genomic_DNA"/>
</dbReference>
<dbReference type="SUPFAM" id="SSF53448">
    <property type="entry name" value="Nucleotide-diphospho-sugar transferases"/>
    <property type="match status" value="1"/>
</dbReference>
<comment type="subcellular location">
    <subcellularLocation>
        <location evidence="1">Endoplasmic reticulum membrane</location>
        <topology evidence="1">Single-pass membrane protein</topology>
    </subcellularLocation>
</comment>
<feature type="domain" description="Glycosyltransferase 2-like" evidence="13">
    <location>
        <begin position="77"/>
        <end position="213"/>
    </location>
</feature>
<comment type="catalytic activity">
    <reaction evidence="12">
        <text>a di-trans,poly-cis-dolichyl phosphate + UDP-alpha-D-glucose = a di-trans,poly-cis-dolichyl beta-D-glucosyl phosphate + UDP</text>
        <dbReference type="Rhea" id="RHEA:15401"/>
        <dbReference type="Rhea" id="RHEA-COMP:19498"/>
        <dbReference type="Rhea" id="RHEA-COMP:19502"/>
        <dbReference type="ChEBI" id="CHEBI:57525"/>
        <dbReference type="ChEBI" id="CHEBI:57683"/>
        <dbReference type="ChEBI" id="CHEBI:58223"/>
        <dbReference type="ChEBI" id="CHEBI:58885"/>
        <dbReference type="EC" id="2.4.1.117"/>
    </reaction>
    <physiologicalReaction direction="left-to-right" evidence="12">
        <dbReference type="Rhea" id="RHEA:15402"/>
    </physiologicalReaction>
</comment>
<dbReference type="EC" id="2.4.1.117" evidence="4"/>
<evidence type="ECO:0000256" key="7">
    <source>
        <dbReference type="ARBA" id="ARBA00022692"/>
    </source>
</evidence>